<evidence type="ECO:0000313" key="7">
    <source>
        <dbReference type="EMBL" id="MDS1271358.1"/>
    </source>
</evidence>
<dbReference type="EC" id="4.1.1.19" evidence="7"/>
<keyword evidence="8" id="KW-1185">Reference proteome</keyword>
<evidence type="ECO:0000256" key="4">
    <source>
        <dbReference type="ARBA" id="ARBA00023239"/>
    </source>
</evidence>
<keyword evidence="4 7" id="KW-0456">Lyase</keyword>
<evidence type="ECO:0000313" key="8">
    <source>
        <dbReference type="Proteomes" id="UP001250214"/>
    </source>
</evidence>
<dbReference type="InterPro" id="IPR000310">
    <property type="entry name" value="Orn/Lys/Arg_deCO2ase_major_dom"/>
</dbReference>
<keyword evidence="2" id="KW-0210">Decarboxylase</keyword>
<organism evidence="7 8">
    <name type="scientific">Lipingzhangella rawalii</name>
    <dbReference type="NCBI Taxonomy" id="2055835"/>
    <lineage>
        <taxon>Bacteria</taxon>
        <taxon>Bacillati</taxon>
        <taxon>Actinomycetota</taxon>
        <taxon>Actinomycetes</taxon>
        <taxon>Streptosporangiales</taxon>
        <taxon>Nocardiopsidaceae</taxon>
        <taxon>Lipingzhangella</taxon>
    </lineage>
</organism>
<keyword evidence="3" id="KW-0663">Pyridoxal phosphate</keyword>
<dbReference type="Proteomes" id="UP001250214">
    <property type="component" value="Unassembled WGS sequence"/>
</dbReference>
<dbReference type="SUPFAM" id="SSF55904">
    <property type="entry name" value="Ornithine decarboxylase C-terminal domain"/>
    <property type="match status" value="1"/>
</dbReference>
<feature type="domain" description="Orn/Lys/Arg decarboxylases family 1 pyridoxal-P attachment site" evidence="5">
    <location>
        <begin position="143"/>
        <end position="597"/>
    </location>
</feature>
<dbReference type="EMBL" id="JAVLVT010000005">
    <property type="protein sequence ID" value="MDS1271358.1"/>
    <property type="molecule type" value="Genomic_DNA"/>
</dbReference>
<dbReference type="InterPro" id="IPR015422">
    <property type="entry name" value="PyrdxlP-dep_Trfase_small"/>
</dbReference>
<dbReference type="PANTHER" id="PTHR45229:SF3">
    <property type="entry name" value="BIODEGRADATIVE ARGININE DECARBOXYLASE"/>
    <property type="match status" value="1"/>
</dbReference>
<dbReference type="Pfam" id="PF01276">
    <property type="entry name" value="OKR_DC_1"/>
    <property type="match status" value="1"/>
</dbReference>
<evidence type="ECO:0000259" key="5">
    <source>
        <dbReference type="Pfam" id="PF01276"/>
    </source>
</evidence>
<dbReference type="PANTHER" id="PTHR45229">
    <property type="entry name" value="CONSTITUTIVE ORNITHINE DECARBOXYLASE"/>
    <property type="match status" value="1"/>
</dbReference>
<comment type="caution">
    <text evidence="7">The sequence shown here is derived from an EMBL/GenBank/DDBJ whole genome shotgun (WGS) entry which is preliminary data.</text>
</comment>
<protein>
    <submittedName>
        <fullName evidence="7">Arginine decarboxylase</fullName>
        <ecNumber evidence="7">4.1.1.19</ecNumber>
    </submittedName>
</protein>
<dbReference type="InterPro" id="IPR015424">
    <property type="entry name" value="PyrdxlP-dep_Trfase"/>
</dbReference>
<evidence type="ECO:0000256" key="2">
    <source>
        <dbReference type="ARBA" id="ARBA00022793"/>
    </source>
</evidence>
<evidence type="ECO:0000259" key="6">
    <source>
        <dbReference type="Pfam" id="PF03711"/>
    </source>
</evidence>
<dbReference type="Pfam" id="PF03711">
    <property type="entry name" value="OKR_DC_1_C"/>
    <property type="match status" value="1"/>
</dbReference>
<proteinExistence type="inferred from homology"/>
<dbReference type="PIRSF" id="PIRSF009393">
    <property type="entry name" value="Orn_decarb"/>
    <property type="match status" value="1"/>
</dbReference>
<dbReference type="InterPro" id="IPR011193">
    <property type="entry name" value="Orn/lys/arg_de-COase"/>
</dbReference>
<dbReference type="Gene3D" id="3.40.50.2300">
    <property type="match status" value="1"/>
</dbReference>
<reference evidence="8" key="1">
    <citation type="submission" date="2023-07" db="EMBL/GenBank/DDBJ databases">
        <title>Novel species in the genus Lipingzhangella isolated from Sambhar Salt Lake.</title>
        <authorList>
            <person name="Jiya N."/>
            <person name="Kajale S."/>
            <person name="Sharma A."/>
        </authorList>
    </citation>
    <scope>NUCLEOTIDE SEQUENCE [LARGE SCALE GENOMIC DNA]</scope>
    <source>
        <strain evidence="8">LS1_29</strain>
    </source>
</reference>
<comment type="similarity">
    <text evidence="1">Belongs to the Orn/Lys/Arg decarboxylase class-I family.</text>
</comment>
<dbReference type="InterPro" id="IPR015421">
    <property type="entry name" value="PyrdxlP-dep_Trfase_major"/>
</dbReference>
<gene>
    <name evidence="7" type="ORF">RIF23_13730</name>
</gene>
<feature type="domain" description="Orn/Lys/Arg decarboxylase C-terminal" evidence="6">
    <location>
        <begin position="622"/>
        <end position="751"/>
    </location>
</feature>
<dbReference type="RefSeq" id="WP_310912883.1">
    <property type="nucleotide sequence ID" value="NZ_JAVLVT010000005.1"/>
</dbReference>
<dbReference type="Gene3D" id="3.40.640.10">
    <property type="entry name" value="Type I PLP-dependent aspartate aminotransferase-like (Major domain)"/>
    <property type="match status" value="1"/>
</dbReference>
<sequence length="764" mass="83476">MPTDAVLFVSPDGRKLQGVASALADRGYTVCWAQSVDQARGEIADLGNLSAVVVDSSLDRESADFVSVHGSVARVVSTVRGRSRRDSGRVSVFLALASVSTEVSHLMHPFGISDYFAPDEDGDDFVSGRIHAAVRGDRSPRRPPFYRALREAYEDRTYSWHTPSHSGGAAFLKSDLGRDFVEFYGEQLFRTDVSVSVPRLGSLVEHDGPIGEAERNAARVFGADHTYFVLNGTSTADRIVGQHMLGPGDIAIVDRNCHKAVVHALVLGHARPVFLPPTRNGLGMIGPVPVRNLEREGVRSLVAANPLVHAQEDAHHLAVITNSTYDGVCYDAPWASSLLAQSVACVHFDEAWFGYAHFHPLYQGRYGMAVDAHTLPSADRPAVFASQSTHKMLPALSQSAMLHVRTAPRAPIDPAQLDETFMMHASTSPSYPLLASLDVATGMLDGPAGSELIADSVAEAVSFRQSFIRLRDMFIGQGTDWFFNLWQPPKVTDPETGSRYGFAEAPQELLVTTPSCWTLDPEEDWHGFDGLHPGYCLLDPLKVTVMCPGVQVDGTVDSWGVPASVLAAYLRSRRVLVEKTSGYTVLVLFSLGSTRSKSISLLQTLRDFKELYDRGAPLTEVLPDLVEQYPHRYAELTLPELCSHLHDLYRSTQLTELLDLAFTTLPEPALTPADCYQRVRRQGTDRVPLAKAASRVVATMVVVTPPGIPLLVPGERVGAPDGPVLRYLRALEEYDRMFPGLGTEIHGIIRDPQTGDYSLSCLAE</sequence>
<evidence type="ECO:0000256" key="1">
    <source>
        <dbReference type="ARBA" id="ARBA00010671"/>
    </source>
</evidence>
<dbReference type="InterPro" id="IPR008286">
    <property type="entry name" value="Prn/Lys/Arg_de-COase_C"/>
</dbReference>
<dbReference type="InterPro" id="IPR036633">
    <property type="entry name" value="Prn/Lys/Arg_de-COase_C_sf"/>
</dbReference>
<evidence type="ECO:0000256" key="3">
    <source>
        <dbReference type="ARBA" id="ARBA00022898"/>
    </source>
</evidence>
<dbReference type="Gene3D" id="3.90.1150.10">
    <property type="entry name" value="Aspartate Aminotransferase, domain 1"/>
    <property type="match status" value="1"/>
</dbReference>
<name>A0ABU2H7S0_9ACTN</name>
<accession>A0ABU2H7S0</accession>
<dbReference type="GO" id="GO:0008792">
    <property type="term" value="F:arginine decarboxylase activity"/>
    <property type="evidence" value="ECO:0007669"/>
    <property type="project" value="UniProtKB-EC"/>
</dbReference>
<dbReference type="Gene3D" id="3.90.100.10">
    <property type="entry name" value="Orn/Lys/Arg decarboxylase, C-terminal domain"/>
    <property type="match status" value="1"/>
</dbReference>
<dbReference type="SUPFAM" id="SSF53383">
    <property type="entry name" value="PLP-dependent transferases"/>
    <property type="match status" value="1"/>
</dbReference>